<protein>
    <submittedName>
        <fullName evidence="2">Integrase</fullName>
    </submittedName>
</protein>
<comment type="caution">
    <text evidence="2">The sequence shown here is derived from an EMBL/GenBank/DDBJ whole genome shotgun (WGS) entry which is preliminary data.</text>
</comment>
<dbReference type="AlphaFoldDB" id="A0A7W9Z095"/>
<name>A0A7W9Z095_9HYPH</name>
<sequence length="517" mass="56414">MVKIAKEVSAKQAGEPYNDLIADNAETLVASHLAKFDVATGPVSLPAQLYSSARVPDAPEPETKTDGSDADDLATEAGAAIEVAATAAGVQESGAGQAPAAVPPATPAVAVPAGRPISATRLITSTGTPASKLDRRYVDRPPSNKPLFSVVASEYLANRRASKSDGNRDIDTAEIRLNLFAELIGDHPVDTYTGTDLQAFIYLMGDWPKHKKDQPASLTARQIIEFTSQTDAERLAEKTLREGYIAVVKAAVHSGMTAYDYKSPFAGATLKYPETARTSVATEPLSYKKTERLLAVGAASEFLDEVMLPLLSLLTGRRLGLLIHLCGSDFREKFQGVWIAQTSGIVLIDGRWKRVPVKTPASTSFFVLHRFLVEIGFVEWAQSKGDEFLFPELIRLADPSRSASSYMGRLMKRAGVKQGKGEVFHSLRGAYISESRDQKVEKRDRQLQVGHEIGDDEHDKYGFKTLTEKQARMLANLPLNPEIDLSMFHGLDFNKLYAAERTRGRKPNAKPKAEAEK</sequence>
<dbReference type="Gene3D" id="1.10.443.10">
    <property type="entry name" value="Intergrase catalytic core"/>
    <property type="match status" value="1"/>
</dbReference>
<proteinExistence type="predicted"/>
<dbReference type="RefSeq" id="WP_139346197.1">
    <property type="nucleotide sequence ID" value="NZ_JACHEJ010000007.1"/>
</dbReference>
<evidence type="ECO:0000313" key="2">
    <source>
        <dbReference type="EMBL" id="MBB6180796.1"/>
    </source>
</evidence>
<keyword evidence="3" id="KW-1185">Reference proteome</keyword>
<evidence type="ECO:0000313" key="3">
    <source>
        <dbReference type="Proteomes" id="UP000535501"/>
    </source>
</evidence>
<reference evidence="2 3" key="1">
    <citation type="submission" date="2020-08" db="EMBL/GenBank/DDBJ databases">
        <title>Genomic Encyclopedia of Type Strains, Phase IV (KMG-IV): sequencing the most valuable type-strain genomes for metagenomic binning, comparative biology and taxonomic classification.</title>
        <authorList>
            <person name="Goeker M."/>
        </authorList>
    </citation>
    <scope>NUCLEOTIDE SEQUENCE [LARGE SCALE GENOMIC DNA]</scope>
    <source>
        <strain evidence="2 3">DSM 102134</strain>
    </source>
</reference>
<dbReference type="GO" id="GO:0015074">
    <property type="term" value="P:DNA integration"/>
    <property type="evidence" value="ECO:0007669"/>
    <property type="project" value="InterPro"/>
</dbReference>
<dbReference type="InterPro" id="IPR011010">
    <property type="entry name" value="DNA_brk_join_enz"/>
</dbReference>
<dbReference type="InterPro" id="IPR013762">
    <property type="entry name" value="Integrase-like_cat_sf"/>
</dbReference>
<accession>A0A7W9Z095</accession>
<dbReference type="SUPFAM" id="SSF56349">
    <property type="entry name" value="DNA breaking-rejoining enzymes"/>
    <property type="match status" value="1"/>
</dbReference>
<dbReference type="GO" id="GO:0003677">
    <property type="term" value="F:DNA binding"/>
    <property type="evidence" value="ECO:0007669"/>
    <property type="project" value="InterPro"/>
</dbReference>
<dbReference type="EMBL" id="JACHEJ010000007">
    <property type="protein sequence ID" value="MBB6180796.1"/>
    <property type="molecule type" value="Genomic_DNA"/>
</dbReference>
<dbReference type="Proteomes" id="UP000535501">
    <property type="component" value="Unassembled WGS sequence"/>
</dbReference>
<evidence type="ECO:0000256" key="1">
    <source>
        <dbReference type="ARBA" id="ARBA00023172"/>
    </source>
</evidence>
<organism evidence="2 3">
    <name type="scientific">Pseudorhizobium flavum</name>
    <dbReference type="NCBI Taxonomy" id="1335061"/>
    <lineage>
        <taxon>Bacteria</taxon>
        <taxon>Pseudomonadati</taxon>
        <taxon>Pseudomonadota</taxon>
        <taxon>Alphaproteobacteria</taxon>
        <taxon>Hyphomicrobiales</taxon>
        <taxon>Rhizobiaceae</taxon>
        <taxon>Rhizobium/Agrobacterium group</taxon>
        <taxon>Pseudorhizobium</taxon>
    </lineage>
</organism>
<dbReference type="GO" id="GO:0006310">
    <property type="term" value="P:DNA recombination"/>
    <property type="evidence" value="ECO:0007669"/>
    <property type="project" value="UniProtKB-KW"/>
</dbReference>
<gene>
    <name evidence="2" type="ORF">HNQ75_002779</name>
</gene>
<keyword evidence="1" id="KW-0233">DNA recombination</keyword>